<evidence type="ECO:0000256" key="2">
    <source>
        <dbReference type="SAM" id="MobiDB-lite"/>
    </source>
</evidence>
<evidence type="ECO:0000313" key="5">
    <source>
        <dbReference type="Proteomes" id="UP000320496"/>
    </source>
</evidence>
<proteinExistence type="predicted"/>
<dbReference type="PANTHER" id="PTHR33619:SF3">
    <property type="entry name" value="POLYSACCHARIDE EXPORT PROTEIN GFCE-RELATED"/>
    <property type="match status" value="1"/>
</dbReference>
<dbReference type="InterPro" id="IPR049712">
    <property type="entry name" value="Poly_export"/>
</dbReference>
<organism evidence="4 5">
    <name type="scientific">Maioricimonas rarisocia</name>
    <dbReference type="NCBI Taxonomy" id="2528026"/>
    <lineage>
        <taxon>Bacteria</taxon>
        <taxon>Pseudomonadati</taxon>
        <taxon>Planctomycetota</taxon>
        <taxon>Planctomycetia</taxon>
        <taxon>Planctomycetales</taxon>
        <taxon>Planctomycetaceae</taxon>
        <taxon>Maioricimonas</taxon>
    </lineage>
</organism>
<dbReference type="EMBL" id="CP036275">
    <property type="protein sequence ID" value="QDU40295.1"/>
    <property type="molecule type" value="Genomic_DNA"/>
</dbReference>
<feature type="domain" description="Polysaccharide export protein N-terminal" evidence="3">
    <location>
        <begin position="72"/>
        <end position="160"/>
    </location>
</feature>
<dbReference type="GO" id="GO:0015159">
    <property type="term" value="F:polysaccharide transmembrane transporter activity"/>
    <property type="evidence" value="ECO:0007669"/>
    <property type="project" value="InterPro"/>
</dbReference>
<gene>
    <name evidence="4" type="ORF">Mal4_46510</name>
</gene>
<dbReference type="KEGG" id="mri:Mal4_46510"/>
<dbReference type="PROSITE" id="PS51257">
    <property type="entry name" value="PROKAR_LIPOPROTEIN"/>
    <property type="match status" value="1"/>
</dbReference>
<keyword evidence="5" id="KW-1185">Reference proteome</keyword>
<feature type="region of interest" description="Disordered" evidence="2">
    <location>
        <begin position="358"/>
        <end position="424"/>
    </location>
</feature>
<evidence type="ECO:0000256" key="1">
    <source>
        <dbReference type="ARBA" id="ARBA00022729"/>
    </source>
</evidence>
<feature type="compositionally biased region" description="Gly residues" evidence="2">
    <location>
        <begin position="410"/>
        <end position="421"/>
    </location>
</feature>
<name>A0A517ZCV5_9PLAN</name>
<feature type="compositionally biased region" description="Pro residues" evidence="2">
    <location>
        <begin position="367"/>
        <end position="404"/>
    </location>
</feature>
<keyword evidence="1" id="KW-0732">Signal</keyword>
<reference evidence="4 5" key="1">
    <citation type="submission" date="2019-02" db="EMBL/GenBank/DDBJ databases">
        <title>Deep-cultivation of Planctomycetes and their phenomic and genomic characterization uncovers novel biology.</title>
        <authorList>
            <person name="Wiegand S."/>
            <person name="Jogler M."/>
            <person name="Boedeker C."/>
            <person name="Pinto D."/>
            <person name="Vollmers J."/>
            <person name="Rivas-Marin E."/>
            <person name="Kohn T."/>
            <person name="Peeters S.H."/>
            <person name="Heuer A."/>
            <person name="Rast P."/>
            <person name="Oberbeckmann S."/>
            <person name="Bunk B."/>
            <person name="Jeske O."/>
            <person name="Meyerdierks A."/>
            <person name="Storesund J.E."/>
            <person name="Kallscheuer N."/>
            <person name="Luecker S."/>
            <person name="Lage O.M."/>
            <person name="Pohl T."/>
            <person name="Merkel B.J."/>
            <person name="Hornburger P."/>
            <person name="Mueller R.-W."/>
            <person name="Bruemmer F."/>
            <person name="Labrenz M."/>
            <person name="Spormann A.M."/>
            <person name="Op den Camp H."/>
            <person name="Overmann J."/>
            <person name="Amann R."/>
            <person name="Jetten M.S.M."/>
            <person name="Mascher T."/>
            <person name="Medema M.H."/>
            <person name="Devos D.P."/>
            <person name="Kaster A.-K."/>
            <person name="Ovreas L."/>
            <person name="Rohde M."/>
            <person name="Galperin M.Y."/>
            <person name="Jogler C."/>
        </authorList>
    </citation>
    <scope>NUCLEOTIDE SEQUENCE [LARGE SCALE GENOMIC DNA]</scope>
    <source>
        <strain evidence="4 5">Mal4</strain>
    </source>
</reference>
<evidence type="ECO:0000259" key="3">
    <source>
        <dbReference type="Pfam" id="PF02563"/>
    </source>
</evidence>
<accession>A0A517ZCV5</accession>
<dbReference type="AlphaFoldDB" id="A0A517ZCV5"/>
<dbReference type="Pfam" id="PF02563">
    <property type="entry name" value="Poly_export"/>
    <property type="match status" value="1"/>
</dbReference>
<dbReference type="Proteomes" id="UP000320496">
    <property type="component" value="Chromosome"/>
</dbReference>
<dbReference type="InterPro" id="IPR003715">
    <property type="entry name" value="Poly_export_N"/>
</dbReference>
<protein>
    <submittedName>
        <fullName evidence="4">Polysaccharide biosynthesis/export protein</fullName>
    </submittedName>
</protein>
<dbReference type="PANTHER" id="PTHR33619">
    <property type="entry name" value="POLYSACCHARIDE EXPORT PROTEIN GFCE-RELATED"/>
    <property type="match status" value="1"/>
</dbReference>
<sequence length="615" mass="65583">MVERQAHRGNDRRSIARAVCCLLLLGGLFSASGCAAFHPIRGVPARYLPEEYRASSRAGKRTIDLSLLVRRAPDQYRVAAGDVLSVFVPGVLGRLSTSVEEAGEEPPILSPLRDGDLPSIGYPIRVRDDHTIALPLIRPLNVCGMTISEVEQAVRRAYSEEKQILQPGRDRILVSLHRPREYRVMVVRQELSTDVSSNQQGGGLNLGTSKRGVAREVRLAAYENDVLTALTKAESANGLPGLDAENAIYVIRRRREPPIAANPPVTPPEPLPVPVESQRPPLRMSSADSLAPWPAETVHSGGIQQVSAVQSHMPIVHADSQYAPNPATAAWPPEPAVLPTAGGAHVTYGGHATFDPYAGTPAGPGSPAFPPGLPPAVPPGVSQPPALPTGPPPGYDEMPAPLPAPQIGGHAVGGGPGGYGPEGDPRWSWQSALASFSPTIDNPNVVKIPIRLGPGEYPNFREEDITLYDGDIVFIESRETEVFYTGGLLGGGQYQLPRDYDLRILDALSIAQSNGTSGATRAIGGVSALNQDVTISASHVIVLRTLPDGTRLPIEVDLERAKKEFDGRENIIIQAGDHIYLQYTKVEAIAAFIERHLLEGALFGVAAAQLDSGGN</sequence>
<evidence type="ECO:0000313" key="4">
    <source>
        <dbReference type="EMBL" id="QDU40295.1"/>
    </source>
</evidence>